<feature type="compositionally biased region" description="Low complexity" evidence="17">
    <location>
        <begin position="609"/>
        <end position="626"/>
    </location>
</feature>
<dbReference type="InterPro" id="IPR048583">
    <property type="entry name" value="RNase_E_G_thioredoxin-like"/>
</dbReference>
<comment type="subcellular location">
    <subcellularLocation>
        <location evidence="16">Cytoplasm</location>
    </subcellularLocation>
    <subcellularLocation>
        <location evidence="16">Cell inner membrane</location>
        <topology evidence="16">Peripheral membrane protein</topology>
        <orientation evidence="16">Cytoplasmic side</orientation>
    </subcellularLocation>
</comment>
<dbReference type="InterPro" id="IPR012340">
    <property type="entry name" value="NA-bd_OB-fold"/>
</dbReference>
<keyword evidence="15 16" id="KW-0472">Membrane</keyword>
<dbReference type="InterPro" id="IPR028878">
    <property type="entry name" value="RNase_E"/>
</dbReference>
<comment type="subunit">
    <text evidence="16">Component of the RNA degradosome, which is a multiprotein complex involved in RNA processing and mRNA degradation. Within the RNA degradosome, RNase E assembles into a homotetramer formed by a dimer of dimers.</text>
</comment>
<comment type="cofactor">
    <cofactor evidence="16">
        <name>Zn(2+)</name>
        <dbReference type="ChEBI" id="CHEBI:29105"/>
    </cofactor>
    <text evidence="16">Binds 2 Zn(2+) ions per homotetramer.</text>
</comment>
<feature type="compositionally biased region" description="Basic and acidic residues" evidence="17">
    <location>
        <begin position="895"/>
        <end position="907"/>
    </location>
</feature>
<dbReference type="GO" id="GO:0000049">
    <property type="term" value="F:tRNA binding"/>
    <property type="evidence" value="ECO:0007669"/>
    <property type="project" value="UniProtKB-KW"/>
</dbReference>
<evidence type="ECO:0000256" key="9">
    <source>
        <dbReference type="ARBA" id="ARBA00022730"/>
    </source>
</evidence>
<dbReference type="InterPro" id="IPR003029">
    <property type="entry name" value="S1_domain"/>
</dbReference>
<evidence type="ECO:0000256" key="17">
    <source>
        <dbReference type="SAM" id="MobiDB-lite"/>
    </source>
</evidence>
<dbReference type="HAMAP" id="MF_00970">
    <property type="entry name" value="RNase_E"/>
    <property type="match status" value="1"/>
</dbReference>
<dbReference type="InterPro" id="IPR004659">
    <property type="entry name" value="RNase_E/G"/>
</dbReference>
<sequence length="938" mass="104720">MKRILINALQKEETRVAMVDGQQLYDLDIEVSSHEQKKASIYKGTITRVEPSLEAAFVNYGADRHGFLPFKEISRTYFTDEARNASGRPDIRTAIKEGQQVIVQVDKEERGNKGAALTTFISLAGRYLVLMPNNPRAGGVSRRIEGDDRKEIRDAMSGLEIPKGMGLIVRTAGVGRATEELQWDMDYQAQVWGAIEKAADARQAPFLIYQESNVIIRALRDYFRDDIGEILIDSPEVYKTAEDFVKQVMPNSQRKLKLYQDDIPMFNRYQIEGQIESAFQREVTLPSGGSIVVDLTEALISIDINSARATKGGDIEETATNTNLEAADEIARQLRLRDLGGLVVIDFIDMMANKNQRAVENRLRDALKMDRARVQIGRISRFGLLEMSRQRLRPSLGEATQKVCPQCNGYGTIRNIESLSLSLLRIAEEESLKEHTGRVIIKVPVEVATYIFNEKRKDLIEIENRTGVEISFIADKVMLLPHYEVSRLRKSEVGSVEGKTSYQLASETEEVYVPGRDSANSVEAEKPAVQSITPAQPAPVVEKKEEKPPGLLARLIKSLFGGAESEEKPKKPKQGNQQGNRNRNRNDRNRNSRGRRDGNRNDNKGRGQKQGNKQQNKQQQSRQQNKPSADKRDEQQNANRQNKNQQNRNQQNRNKNQRDDKQQSARPDSSKVDKDSTDQTVNQAASQQNEMPNSGQQDTQKDGSKRGNRRGRGRRRGGNRNDNRQQGDQQNSQQGDQQVSQQKTQQTTDQAPSVNKPVEKQADGNRAQQTGDKKPQQNPSANKSENNSPAPQSTQNVKQDVKTQESKPKPQNVKAEAAPAPAPASTPKQSKSAESKPVESKPAQAPVNNEVKSAPPKTVESAKPQSKPVHQKQSKPQADASKSAAKPWEFQGQKPAEKSQAKPEQKKPAQPAKSAAPAPANNKSSKPAEKSERKPWEF</sequence>
<evidence type="ECO:0000256" key="6">
    <source>
        <dbReference type="ARBA" id="ARBA00022694"/>
    </source>
</evidence>
<dbReference type="SUPFAM" id="SSF50249">
    <property type="entry name" value="Nucleic acid-binding proteins"/>
    <property type="match status" value="1"/>
</dbReference>
<dbReference type="InterPro" id="IPR019307">
    <property type="entry name" value="RNA-bd_AU-1/RNase_E/G"/>
</dbReference>
<dbReference type="Gene3D" id="2.40.50.140">
    <property type="entry name" value="Nucleic acid-binding proteins"/>
    <property type="match status" value="1"/>
</dbReference>
<dbReference type="NCBIfam" id="TIGR00757">
    <property type="entry name" value="RNaseEG"/>
    <property type="match status" value="1"/>
</dbReference>
<evidence type="ECO:0000313" key="20">
    <source>
        <dbReference type="Proteomes" id="UP000254266"/>
    </source>
</evidence>
<feature type="compositionally biased region" description="Polar residues" evidence="17">
    <location>
        <begin position="678"/>
        <end position="698"/>
    </location>
</feature>
<dbReference type="SMART" id="SM00316">
    <property type="entry name" value="S1"/>
    <property type="match status" value="1"/>
</dbReference>
<feature type="domain" description="S1 motif" evidence="18">
    <location>
        <begin position="39"/>
        <end position="120"/>
    </location>
</feature>
<feature type="region of interest" description="Disordered" evidence="17">
    <location>
        <begin position="518"/>
        <end position="938"/>
    </location>
</feature>
<dbReference type="CDD" id="cd04453">
    <property type="entry name" value="S1_RNase_E"/>
    <property type="match status" value="1"/>
</dbReference>
<dbReference type="GO" id="GO:0006364">
    <property type="term" value="P:rRNA processing"/>
    <property type="evidence" value="ECO:0007669"/>
    <property type="project" value="UniProtKB-UniRule"/>
</dbReference>
<evidence type="ECO:0000256" key="1">
    <source>
        <dbReference type="ARBA" id="ARBA00005663"/>
    </source>
</evidence>
<dbReference type="GO" id="GO:0009898">
    <property type="term" value="C:cytoplasmic side of plasma membrane"/>
    <property type="evidence" value="ECO:0007669"/>
    <property type="project" value="UniProtKB-UniRule"/>
</dbReference>
<keyword evidence="20" id="KW-1185">Reference proteome</keyword>
<reference evidence="19 20" key="1">
    <citation type="journal article" date="2018" name="ISME J.">
        <title>Endosymbiont genomes yield clues of tubeworm success.</title>
        <authorList>
            <person name="Li Y."/>
            <person name="Liles M.R."/>
            <person name="Halanych K.M."/>
        </authorList>
    </citation>
    <scope>NUCLEOTIDE SEQUENCE [LARGE SCALE GENOMIC DNA]</scope>
    <source>
        <strain evidence="19">A1464</strain>
    </source>
</reference>
<evidence type="ECO:0000256" key="14">
    <source>
        <dbReference type="ARBA" id="ARBA00022884"/>
    </source>
</evidence>
<comment type="caution">
    <text evidence="19">The sequence shown here is derived from an EMBL/GenBank/DDBJ whole genome shotgun (WGS) entry which is preliminary data.</text>
</comment>
<keyword evidence="10 16" id="KW-0255">Endonuclease</keyword>
<keyword evidence="16" id="KW-0820">tRNA-binding</keyword>
<dbReference type="Gene3D" id="3.40.1260.20">
    <property type="entry name" value="Ribonuclease E, catalytic domain"/>
    <property type="match status" value="1"/>
</dbReference>
<feature type="compositionally biased region" description="Basic and acidic residues" evidence="17">
    <location>
        <begin position="926"/>
        <end position="938"/>
    </location>
</feature>
<evidence type="ECO:0000256" key="8">
    <source>
        <dbReference type="ARBA" id="ARBA00022723"/>
    </source>
</evidence>
<evidence type="ECO:0000256" key="2">
    <source>
        <dbReference type="ARBA" id="ARBA00022475"/>
    </source>
</evidence>
<protein>
    <recommendedName>
        <fullName evidence="16">Ribonuclease E</fullName>
        <shortName evidence="16">RNase E</shortName>
        <ecNumber evidence="16">3.1.26.12</ecNumber>
    </recommendedName>
</protein>
<evidence type="ECO:0000256" key="13">
    <source>
        <dbReference type="ARBA" id="ARBA00022842"/>
    </source>
</evidence>
<feature type="compositionally biased region" description="Low complexity" evidence="17">
    <location>
        <begin position="814"/>
        <end position="830"/>
    </location>
</feature>
<comment type="similarity">
    <text evidence="1">Belongs to the RNase E/G family. RNase G subfamily.</text>
</comment>
<dbReference type="GO" id="GO:0008270">
    <property type="term" value="F:zinc ion binding"/>
    <property type="evidence" value="ECO:0007669"/>
    <property type="project" value="UniProtKB-UniRule"/>
</dbReference>
<proteinExistence type="inferred from homology"/>
<feature type="binding site" evidence="16">
    <location>
        <position position="407"/>
    </location>
    <ligand>
        <name>Zn(2+)</name>
        <dbReference type="ChEBI" id="CHEBI:29105"/>
        <note>ligand shared between dimeric partners</note>
    </ligand>
</feature>
<dbReference type="Pfam" id="PF00575">
    <property type="entry name" value="S1"/>
    <property type="match status" value="1"/>
</dbReference>
<organism evidence="19 20">
    <name type="scientific">endosymbiont of Galathealinum brachiosum</name>
    <dbReference type="NCBI Taxonomy" id="2200906"/>
    <lineage>
        <taxon>Bacteria</taxon>
        <taxon>Pseudomonadati</taxon>
        <taxon>Pseudomonadota</taxon>
        <taxon>Gammaproteobacteria</taxon>
        <taxon>sulfur-oxidizing symbionts</taxon>
    </lineage>
</organism>
<dbReference type="Proteomes" id="UP000254266">
    <property type="component" value="Unassembled WGS sequence"/>
</dbReference>
<feature type="region of interest" description="Required for zinc-mediated homotetramerization and catalytic activity" evidence="16">
    <location>
        <begin position="404"/>
        <end position="407"/>
    </location>
</feature>
<dbReference type="GO" id="GO:0008995">
    <property type="term" value="F:ribonuclease E activity"/>
    <property type="evidence" value="ECO:0007669"/>
    <property type="project" value="UniProtKB-EC"/>
</dbReference>
<keyword evidence="7 16" id="KW-0540">Nuclease</keyword>
<feature type="compositionally biased region" description="Basic residues" evidence="17">
    <location>
        <begin position="706"/>
        <end position="718"/>
    </location>
</feature>
<dbReference type="PANTHER" id="PTHR30001">
    <property type="entry name" value="RIBONUCLEASE"/>
    <property type="match status" value="1"/>
</dbReference>
<keyword evidence="6 16" id="KW-0819">tRNA processing</keyword>
<evidence type="ECO:0000256" key="5">
    <source>
        <dbReference type="ARBA" id="ARBA00022552"/>
    </source>
</evidence>
<keyword evidence="9 16" id="KW-0699">rRNA-binding</keyword>
<feature type="compositionally biased region" description="Low complexity" evidence="17">
    <location>
        <begin position="908"/>
        <end position="925"/>
    </location>
</feature>
<dbReference type="PROSITE" id="PS50126">
    <property type="entry name" value="S1"/>
    <property type="match status" value="1"/>
</dbReference>
<evidence type="ECO:0000256" key="4">
    <source>
        <dbReference type="ARBA" id="ARBA00022519"/>
    </source>
</evidence>
<evidence type="ECO:0000313" key="19">
    <source>
        <dbReference type="EMBL" id="RDH85246.1"/>
    </source>
</evidence>
<evidence type="ECO:0000256" key="16">
    <source>
        <dbReference type="HAMAP-Rule" id="MF_00970"/>
    </source>
</evidence>
<keyword evidence="8 16" id="KW-0479">Metal-binding</keyword>
<evidence type="ECO:0000256" key="3">
    <source>
        <dbReference type="ARBA" id="ARBA00022490"/>
    </source>
</evidence>
<dbReference type="FunFam" id="2.40.50.140:FF:000040">
    <property type="entry name" value="Ribonuclease E"/>
    <property type="match status" value="1"/>
</dbReference>
<comment type="similarity">
    <text evidence="16">Belongs to the RNase E/G family. RNase E subfamily.</text>
</comment>
<comment type="catalytic activity">
    <reaction evidence="16">
        <text>Endonucleolytic cleavage of single-stranded RNA in A- and U-rich regions.</text>
        <dbReference type="EC" id="3.1.26.12"/>
    </reaction>
</comment>
<feature type="binding site" evidence="16">
    <location>
        <position position="303"/>
    </location>
    <ligand>
        <name>Mg(2+)</name>
        <dbReference type="ChEBI" id="CHEBI:18420"/>
        <note>catalytic</note>
    </ligand>
</feature>
<keyword evidence="11 16" id="KW-0378">Hydrolase</keyword>
<feature type="compositionally biased region" description="Basic and acidic residues" evidence="17">
    <location>
        <begin position="584"/>
        <end position="605"/>
    </location>
</feature>
<keyword evidence="14 16" id="KW-0694">RNA-binding</keyword>
<dbReference type="GO" id="GO:0008033">
    <property type="term" value="P:tRNA processing"/>
    <property type="evidence" value="ECO:0007669"/>
    <property type="project" value="UniProtKB-UniRule"/>
</dbReference>
<dbReference type="AlphaFoldDB" id="A0A370DM66"/>
<keyword evidence="5 16" id="KW-0698">rRNA processing</keyword>
<evidence type="ECO:0000259" key="18">
    <source>
        <dbReference type="PROSITE" id="PS50126"/>
    </source>
</evidence>
<evidence type="ECO:0000256" key="10">
    <source>
        <dbReference type="ARBA" id="ARBA00022759"/>
    </source>
</evidence>
<dbReference type="EMBL" id="QFXC01000004">
    <property type="protein sequence ID" value="RDH85246.1"/>
    <property type="molecule type" value="Genomic_DNA"/>
</dbReference>
<feature type="compositionally biased region" description="Basic and acidic residues" evidence="17">
    <location>
        <begin position="799"/>
        <end position="808"/>
    </location>
</feature>
<feature type="compositionally biased region" description="Low complexity" evidence="17">
    <location>
        <begin position="636"/>
        <end position="654"/>
    </location>
</feature>
<name>A0A370DM66_9GAMM</name>
<evidence type="ECO:0000256" key="15">
    <source>
        <dbReference type="ARBA" id="ARBA00023136"/>
    </source>
</evidence>
<evidence type="ECO:0000256" key="7">
    <source>
        <dbReference type="ARBA" id="ARBA00022722"/>
    </source>
</evidence>
<evidence type="ECO:0000256" key="12">
    <source>
        <dbReference type="ARBA" id="ARBA00022833"/>
    </source>
</evidence>
<gene>
    <name evidence="16" type="primary">rne</name>
    <name evidence="19" type="ORF">DIZ80_02180</name>
</gene>
<feature type="compositionally biased region" description="Polar residues" evidence="17">
    <location>
        <begin position="766"/>
        <end position="798"/>
    </location>
</feature>
<comment type="function">
    <text evidence="16">Endoribonuclease that plays a central role in RNA processing and decay. Required for the maturation of 5S and 16S rRNAs and the majority of tRNAs. Also involved in the degradation of most mRNAs.</text>
</comment>
<dbReference type="EC" id="3.1.26.12" evidence="16"/>
<feature type="compositionally biased region" description="Low complexity" evidence="17">
    <location>
        <begin position="726"/>
        <end position="750"/>
    </location>
</feature>
<dbReference type="GO" id="GO:0006402">
    <property type="term" value="P:mRNA catabolic process"/>
    <property type="evidence" value="ECO:0007669"/>
    <property type="project" value="UniProtKB-UniRule"/>
</dbReference>
<keyword evidence="13 16" id="KW-0460">Magnesium</keyword>
<dbReference type="PANTHER" id="PTHR30001:SF1">
    <property type="entry name" value="RIBONUCLEASE E_G-LIKE PROTEIN, CHLOROPLASTIC"/>
    <property type="match status" value="1"/>
</dbReference>
<dbReference type="GO" id="GO:0005737">
    <property type="term" value="C:cytoplasm"/>
    <property type="evidence" value="ECO:0007669"/>
    <property type="project" value="UniProtKB-SubCell"/>
</dbReference>
<feature type="binding site" evidence="16">
    <location>
        <position position="346"/>
    </location>
    <ligand>
        <name>Mg(2+)</name>
        <dbReference type="ChEBI" id="CHEBI:18420"/>
        <note>catalytic</note>
    </ligand>
</feature>
<keyword evidence="3 16" id="KW-0963">Cytoplasm</keyword>
<keyword evidence="4 16" id="KW-0997">Cell inner membrane</keyword>
<evidence type="ECO:0000256" key="11">
    <source>
        <dbReference type="ARBA" id="ARBA00022801"/>
    </source>
</evidence>
<keyword evidence="2 16" id="KW-1003">Cell membrane</keyword>
<feature type="binding site" evidence="16">
    <location>
        <position position="404"/>
    </location>
    <ligand>
        <name>Zn(2+)</name>
        <dbReference type="ChEBI" id="CHEBI:29105"/>
        <note>ligand shared between dimeric partners</note>
    </ligand>
</feature>
<dbReference type="GO" id="GO:0019843">
    <property type="term" value="F:rRNA binding"/>
    <property type="evidence" value="ECO:0007669"/>
    <property type="project" value="UniProtKB-KW"/>
</dbReference>
<accession>A0A370DM66</accession>
<keyword evidence="12 16" id="KW-0862">Zinc</keyword>
<feature type="compositionally biased region" description="Basic and acidic residues" evidence="17">
    <location>
        <begin position="656"/>
        <end position="677"/>
    </location>
</feature>
<dbReference type="Pfam" id="PF20833">
    <property type="entry name" value="RNase_E_G_Thio"/>
    <property type="match status" value="1"/>
</dbReference>
<dbReference type="Pfam" id="PF10150">
    <property type="entry name" value="RNase_E_G"/>
    <property type="match status" value="1"/>
</dbReference>
<dbReference type="GO" id="GO:0000287">
    <property type="term" value="F:magnesium ion binding"/>
    <property type="evidence" value="ECO:0007669"/>
    <property type="project" value="UniProtKB-UniRule"/>
</dbReference>
<comment type="cofactor">
    <cofactor evidence="16">
        <name>Mg(2+)</name>
        <dbReference type="ChEBI" id="CHEBI:18420"/>
    </cofactor>
    <text evidence="16">Binds 1 Mg(2+) ion per subunit.</text>
</comment>